<protein>
    <recommendedName>
        <fullName evidence="2">histidine kinase</fullName>
        <ecNumber evidence="2">2.7.13.3</ecNumber>
    </recommendedName>
</protein>
<keyword evidence="9" id="KW-0812">Transmembrane</keyword>
<keyword evidence="7" id="KW-0067">ATP-binding</keyword>
<accession>A0A9Y2N114</accession>
<dbReference type="GO" id="GO:0000155">
    <property type="term" value="F:phosphorelay sensor kinase activity"/>
    <property type="evidence" value="ECO:0007669"/>
    <property type="project" value="InterPro"/>
</dbReference>
<evidence type="ECO:0000313" key="12">
    <source>
        <dbReference type="Proteomes" id="UP001236014"/>
    </source>
</evidence>
<dbReference type="SUPFAM" id="SSF55874">
    <property type="entry name" value="ATPase domain of HSP90 chaperone/DNA topoisomerase II/histidine kinase"/>
    <property type="match status" value="1"/>
</dbReference>
<dbReference type="EC" id="2.7.13.3" evidence="2"/>
<dbReference type="Proteomes" id="UP001236014">
    <property type="component" value="Chromosome"/>
</dbReference>
<keyword evidence="3" id="KW-0597">Phosphoprotein</keyword>
<evidence type="ECO:0000256" key="9">
    <source>
        <dbReference type="SAM" id="Phobius"/>
    </source>
</evidence>
<dbReference type="Gene3D" id="1.20.5.1930">
    <property type="match status" value="1"/>
</dbReference>
<keyword evidence="5" id="KW-0547">Nucleotide-binding</keyword>
<dbReference type="EMBL" id="CP127294">
    <property type="protein sequence ID" value="WIX82599.1"/>
    <property type="molecule type" value="Genomic_DNA"/>
</dbReference>
<dbReference type="AlphaFoldDB" id="A0A9Y2N114"/>
<feature type="transmembrane region" description="Helical" evidence="9">
    <location>
        <begin position="107"/>
        <end position="124"/>
    </location>
</feature>
<dbReference type="Pfam" id="PF07730">
    <property type="entry name" value="HisKA_3"/>
    <property type="match status" value="1"/>
</dbReference>
<evidence type="ECO:0000256" key="4">
    <source>
        <dbReference type="ARBA" id="ARBA00022679"/>
    </source>
</evidence>
<keyword evidence="9" id="KW-1133">Transmembrane helix</keyword>
<keyword evidence="6 11" id="KW-0418">Kinase</keyword>
<dbReference type="InterPro" id="IPR050482">
    <property type="entry name" value="Sensor_HK_TwoCompSys"/>
</dbReference>
<proteinExistence type="predicted"/>
<evidence type="ECO:0000256" key="6">
    <source>
        <dbReference type="ARBA" id="ARBA00022777"/>
    </source>
</evidence>
<keyword evidence="4" id="KW-0808">Transferase</keyword>
<evidence type="ECO:0000259" key="10">
    <source>
        <dbReference type="Pfam" id="PF07730"/>
    </source>
</evidence>
<comment type="catalytic activity">
    <reaction evidence="1">
        <text>ATP + protein L-histidine = ADP + protein N-phospho-L-histidine.</text>
        <dbReference type="EC" id="2.7.13.3"/>
    </reaction>
</comment>
<feature type="transmembrane region" description="Helical" evidence="9">
    <location>
        <begin position="130"/>
        <end position="152"/>
    </location>
</feature>
<dbReference type="PANTHER" id="PTHR24421:SF10">
    <property type="entry name" value="NITRATE_NITRITE SENSOR PROTEIN NARQ"/>
    <property type="match status" value="1"/>
</dbReference>
<keyword evidence="8" id="KW-0902">Two-component regulatory system</keyword>
<keyword evidence="12" id="KW-1185">Reference proteome</keyword>
<feature type="transmembrane region" description="Helical" evidence="9">
    <location>
        <begin position="33"/>
        <end position="51"/>
    </location>
</feature>
<dbReference type="InterPro" id="IPR036890">
    <property type="entry name" value="HATPase_C_sf"/>
</dbReference>
<organism evidence="11 12">
    <name type="scientific">Amycolatopsis carbonis</name>
    <dbReference type="NCBI Taxonomy" id="715471"/>
    <lineage>
        <taxon>Bacteria</taxon>
        <taxon>Bacillati</taxon>
        <taxon>Actinomycetota</taxon>
        <taxon>Actinomycetes</taxon>
        <taxon>Pseudonocardiales</taxon>
        <taxon>Pseudonocardiaceae</taxon>
        <taxon>Amycolatopsis</taxon>
    </lineage>
</organism>
<evidence type="ECO:0000256" key="1">
    <source>
        <dbReference type="ARBA" id="ARBA00000085"/>
    </source>
</evidence>
<dbReference type="GO" id="GO:0046983">
    <property type="term" value="F:protein dimerization activity"/>
    <property type="evidence" value="ECO:0007669"/>
    <property type="project" value="InterPro"/>
</dbReference>
<dbReference type="InterPro" id="IPR011712">
    <property type="entry name" value="Sig_transdc_His_kin_sub3_dim/P"/>
</dbReference>
<name>A0A9Y2N114_9PSEU</name>
<evidence type="ECO:0000256" key="3">
    <source>
        <dbReference type="ARBA" id="ARBA00022553"/>
    </source>
</evidence>
<evidence type="ECO:0000256" key="5">
    <source>
        <dbReference type="ARBA" id="ARBA00022741"/>
    </source>
</evidence>
<evidence type="ECO:0000256" key="7">
    <source>
        <dbReference type="ARBA" id="ARBA00022840"/>
    </source>
</evidence>
<evidence type="ECO:0000313" key="11">
    <source>
        <dbReference type="EMBL" id="WIX82599.1"/>
    </source>
</evidence>
<dbReference type="CDD" id="cd16917">
    <property type="entry name" value="HATPase_UhpB-NarQ-NarX-like"/>
    <property type="match status" value="1"/>
</dbReference>
<dbReference type="KEGG" id="acab:QRX50_18405"/>
<dbReference type="Gene3D" id="3.30.565.10">
    <property type="entry name" value="Histidine kinase-like ATPase, C-terminal domain"/>
    <property type="match status" value="1"/>
</dbReference>
<dbReference type="RefSeq" id="WP_285973164.1">
    <property type="nucleotide sequence ID" value="NZ_CP127294.1"/>
</dbReference>
<gene>
    <name evidence="11" type="ORF">QRX50_18405</name>
</gene>
<dbReference type="GO" id="GO:0016020">
    <property type="term" value="C:membrane"/>
    <property type="evidence" value="ECO:0007669"/>
    <property type="project" value="InterPro"/>
</dbReference>
<dbReference type="PANTHER" id="PTHR24421">
    <property type="entry name" value="NITRATE/NITRITE SENSOR PROTEIN NARX-RELATED"/>
    <property type="match status" value="1"/>
</dbReference>
<evidence type="ECO:0000256" key="2">
    <source>
        <dbReference type="ARBA" id="ARBA00012438"/>
    </source>
</evidence>
<reference evidence="11 12" key="1">
    <citation type="submission" date="2023-06" db="EMBL/GenBank/DDBJ databases">
        <authorList>
            <person name="Oyuntsetseg B."/>
            <person name="Kim S.B."/>
        </authorList>
    </citation>
    <scope>NUCLEOTIDE SEQUENCE [LARGE SCALE GENOMIC DNA]</scope>
    <source>
        <strain evidence="11 12">2-15</strain>
    </source>
</reference>
<dbReference type="GO" id="GO:0005524">
    <property type="term" value="F:ATP binding"/>
    <property type="evidence" value="ECO:0007669"/>
    <property type="project" value="UniProtKB-KW"/>
</dbReference>
<feature type="domain" description="Signal transduction histidine kinase subgroup 3 dimerisation and phosphoacceptor" evidence="10">
    <location>
        <begin position="171"/>
        <end position="236"/>
    </location>
</feature>
<keyword evidence="9" id="KW-0472">Membrane</keyword>
<sequence length="371" mass="39226">MRSAWKWAAPAALVVLALVDAGAGVLQMPSRMPWYGPCGLVTAVLATAAWLRPHSMLATAAGAASITTTWLFGTSGQEVNTDWGLVETAALLGVLFTTTIRLRSWRAAPLVALVLVAVTTQPLQKGFTDHAVIFSLVLLFIATSTTAVAAYLKLVRTAREAEIGTVKAEQRAEFARDLHDFVAHHVTGIVVLAQGAHEVVDEEPEAVAQALQEIQDAGGEAMTAMRRMVGMLRSPDADAAPLAPLAGLPELTALVDGFDRPRARLRVEGSLDDVPPEVASSAYRVVLESLTNVHRHARKATAVDVDLHRQESELQVRVRNDGRTVRGGHGGFGLVGLAERVEALGGRFVAGPDEGGGWLVDAALPLTGASA</sequence>
<evidence type="ECO:0000256" key="8">
    <source>
        <dbReference type="ARBA" id="ARBA00023012"/>
    </source>
</evidence>